<evidence type="ECO:0000256" key="1">
    <source>
        <dbReference type="SAM" id="MobiDB-lite"/>
    </source>
</evidence>
<dbReference type="AlphaFoldDB" id="A0AAE0RUA2"/>
<organism evidence="3 4">
    <name type="scientific">Potamilus streckersoni</name>
    <dbReference type="NCBI Taxonomy" id="2493646"/>
    <lineage>
        <taxon>Eukaryota</taxon>
        <taxon>Metazoa</taxon>
        <taxon>Spiralia</taxon>
        <taxon>Lophotrochozoa</taxon>
        <taxon>Mollusca</taxon>
        <taxon>Bivalvia</taxon>
        <taxon>Autobranchia</taxon>
        <taxon>Heteroconchia</taxon>
        <taxon>Palaeoheterodonta</taxon>
        <taxon>Unionida</taxon>
        <taxon>Unionoidea</taxon>
        <taxon>Unionidae</taxon>
        <taxon>Ambleminae</taxon>
        <taxon>Lampsilini</taxon>
        <taxon>Potamilus</taxon>
    </lineage>
</organism>
<evidence type="ECO:0000313" key="3">
    <source>
        <dbReference type="EMBL" id="KAK3579650.1"/>
    </source>
</evidence>
<accession>A0AAE0RUA2</accession>
<feature type="chain" id="PRO_5042092993" description="Ig-like domain-containing protein" evidence="2">
    <location>
        <begin position="22"/>
        <end position="456"/>
    </location>
</feature>
<reference evidence="3" key="1">
    <citation type="journal article" date="2021" name="Genome Biol. Evol.">
        <title>A High-Quality Reference Genome for a Parasitic Bivalve with Doubly Uniparental Inheritance (Bivalvia: Unionida).</title>
        <authorList>
            <person name="Smith C.H."/>
        </authorList>
    </citation>
    <scope>NUCLEOTIDE SEQUENCE</scope>
    <source>
        <strain evidence="3">CHS0354</strain>
    </source>
</reference>
<sequence>MIKLQGCPLFLLMLLLAGSYSVNGNVSKRGCLGDSIKIIENISYNSNDIVVSIYKNGDIKFILGMWHIQDGVPAIRNGQSDRLVLDKKGNIWILNLIISDEAKYTIKIDIGNSTNIYDVPLEVMAPPTKKCKPNIILAGNNLFAELKHDECGRPSASAYWLEHPGISISRQVIQLQHGNDNGIYHACIEGDSLICAKISNFSEHCSIYNKSEPKPMINQSVVDDSNPRILSGANNIPREFPESSTTTIIICVMVAICLLLQIAKTFYKRCPCVPETKNGQSLPGDSNLTNPPVVPEPQNCESLSGNSSPMKQTAGGGIGTPENEETEQNTVSVQGEAQPLLSHMNDDGSRPRSPFNTSTSEEEGNDTGYKELCTRDGDPPHMIQQRQSGSFNPKMAIGDSYHSISQCVPESFDRKTSKDQYLLKERGETVDNNPVQVPKTSGNWPKNITPLPPEKP</sequence>
<comment type="caution">
    <text evidence="3">The sequence shown here is derived from an EMBL/GenBank/DDBJ whole genome shotgun (WGS) entry which is preliminary data.</text>
</comment>
<feature type="region of interest" description="Disordered" evidence="1">
    <location>
        <begin position="427"/>
        <end position="456"/>
    </location>
</feature>
<feature type="compositionally biased region" description="Polar residues" evidence="1">
    <location>
        <begin position="278"/>
        <end position="290"/>
    </location>
</feature>
<keyword evidence="4" id="KW-1185">Reference proteome</keyword>
<dbReference type="Proteomes" id="UP001195483">
    <property type="component" value="Unassembled WGS sequence"/>
</dbReference>
<evidence type="ECO:0008006" key="5">
    <source>
        <dbReference type="Google" id="ProtNLM"/>
    </source>
</evidence>
<reference evidence="3" key="3">
    <citation type="submission" date="2023-05" db="EMBL/GenBank/DDBJ databases">
        <authorList>
            <person name="Smith C.H."/>
        </authorList>
    </citation>
    <scope>NUCLEOTIDE SEQUENCE</scope>
    <source>
        <strain evidence="3">CHS0354</strain>
        <tissue evidence="3">Mantle</tissue>
    </source>
</reference>
<keyword evidence="2" id="KW-0732">Signal</keyword>
<feature type="compositionally biased region" description="Polar residues" evidence="1">
    <location>
        <begin position="299"/>
        <end position="311"/>
    </location>
</feature>
<feature type="signal peptide" evidence="2">
    <location>
        <begin position="1"/>
        <end position="21"/>
    </location>
</feature>
<feature type="region of interest" description="Disordered" evidence="1">
    <location>
        <begin position="278"/>
        <end position="368"/>
    </location>
</feature>
<protein>
    <recommendedName>
        <fullName evidence="5">Ig-like domain-containing protein</fullName>
    </recommendedName>
</protein>
<evidence type="ECO:0000256" key="2">
    <source>
        <dbReference type="SAM" id="SignalP"/>
    </source>
</evidence>
<dbReference type="EMBL" id="JAEAOA010000913">
    <property type="protein sequence ID" value="KAK3579650.1"/>
    <property type="molecule type" value="Genomic_DNA"/>
</dbReference>
<evidence type="ECO:0000313" key="4">
    <source>
        <dbReference type="Proteomes" id="UP001195483"/>
    </source>
</evidence>
<proteinExistence type="predicted"/>
<gene>
    <name evidence="3" type="ORF">CHS0354_014889</name>
</gene>
<reference evidence="3" key="2">
    <citation type="journal article" date="2021" name="Genome Biol. Evol.">
        <title>Developing a high-quality reference genome for a parasitic bivalve with doubly uniparental inheritance (Bivalvia: Unionida).</title>
        <authorList>
            <person name="Smith C.H."/>
        </authorList>
    </citation>
    <scope>NUCLEOTIDE SEQUENCE</scope>
    <source>
        <strain evidence="3">CHS0354</strain>
        <tissue evidence="3">Mantle</tissue>
    </source>
</reference>
<feature type="compositionally biased region" description="Polar residues" evidence="1">
    <location>
        <begin position="430"/>
        <end position="446"/>
    </location>
</feature>
<name>A0AAE0RUA2_9BIVA</name>